<gene>
    <name evidence="1" type="ORF">IAD12_08070</name>
</gene>
<evidence type="ECO:0000313" key="1">
    <source>
        <dbReference type="EMBL" id="HIU00192.1"/>
    </source>
</evidence>
<accession>A0A9D1KUT7</accession>
<evidence type="ECO:0000313" key="2">
    <source>
        <dbReference type="Proteomes" id="UP000824159"/>
    </source>
</evidence>
<dbReference type="InterPro" id="IPR027271">
    <property type="entry name" value="Acetolactate_synth/TF_NikR_C"/>
</dbReference>
<dbReference type="EMBL" id="DVLX01000097">
    <property type="protein sequence ID" value="HIU00192.1"/>
    <property type="molecule type" value="Genomic_DNA"/>
</dbReference>
<protein>
    <submittedName>
        <fullName evidence="1">Iron-only hydrogenase system regulator</fullName>
    </submittedName>
</protein>
<dbReference type="Pfam" id="PF21699">
    <property type="entry name" value="TM1266-like"/>
    <property type="match status" value="1"/>
</dbReference>
<reference evidence="1" key="1">
    <citation type="submission" date="2020-10" db="EMBL/GenBank/DDBJ databases">
        <authorList>
            <person name="Gilroy R."/>
        </authorList>
    </citation>
    <scope>NUCLEOTIDE SEQUENCE</scope>
    <source>
        <strain evidence="1">CHK176-22527</strain>
    </source>
</reference>
<dbReference type="SUPFAM" id="SSF55021">
    <property type="entry name" value="ACT-like"/>
    <property type="match status" value="1"/>
</dbReference>
<comment type="caution">
    <text evidence="1">The sequence shown here is derived from an EMBL/GenBank/DDBJ whole genome shotgun (WGS) entry which is preliminary data.</text>
</comment>
<dbReference type="InterPro" id="IPR045865">
    <property type="entry name" value="ACT-like_dom_sf"/>
</dbReference>
<sequence>MSENGSRTALIGIIVEDENSVADLNQLLHEYRSHIIGRMGVPHPQKNMSIISIAIEADQDTISALSGKLGALDGVSTKTIYSKN</sequence>
<dbReference type="AlphaFoldDB" id="A0A9D1KUT7"/>
<dbReference type="Proteomes" id="UP000824159">
    <property type="component" value="Unassembled WGS sequence"/>
</dbReference>
<dbReference type="Gene3D" id="3.30.70.1150">
    <property type="entry name" value="ACT-like. Chain A, domain 2"/>
    <property type="match status" value="1"/>
</dbReference>
<dbReference type="NCBIfam" id="TIGR03959">
    <property type="entry name" value="hyd_TM1266"/>
    <property type="match status" value="1"/>
</dbReference>
<name>A0A9D1KUT7_9FIRM</name>
<organism evidence="1 2">
    <name type="scientific">Candidatus Allocopromorpha excrementavium</name>
    <dbReference type="NCBI Taxonomy" id="2840741"/>
    <lineage>
        <taxon>Bacteria</taxon>
        <taxon>Bacillati</taxon>
        <taxon>Bacillota</taxon>
        <taxon>Clostridia</taxon>
        <taxon>Eubacteriales</taxon>
        <taxon>Eubacteriaceae</taxon>
        <taxon>Eubacteriaceae incertae sedis</taxon>
        <taxon>Candidatus Allocopromorpha</taxon>
    </lineage>
</organism>
<proteinExistence type="predicted"/>
<reference evidence="1" key="2">
    <citation type="journal article" date="2021" name="PeerJ">
        <title>Extensive microbial diversity within the chicken gut microbiome revealed by metagenomics and culture.</title>
        <authorList>
            <person name="Gilroy R."/>
            <person name="Ravi A."/>
            <person name="Getino M."/>
            <person name="Pursley I."/>
            <person name="Horton D.L."/>
            <person name="Alikhan N.F."/>
            <person name="Baker D."/>
            <person name="Gharbi K."/>
            <person name="Hall N."/>
            <person name="Watson M."/>
            <person name="Adriaenssens E.M."/>
            <person name="Foster-Nyarko E."/>
            <person name="Jarju S."/>
            <person name="Secka A."/>
            <person name="Antonio M."/>
            <person name="Oren A."/>
            <person name="Chaudhuri R.R."/>
            <person name="La Ragione R."/>
            <person name="Hildebrand F."/>
            <person name="Pallen M.J."/>
        </authorList>
    </citation>
    <scope>NUCLEOTIDE SEQUENCE</scope>
    <source>
        <strain evidence="1">CHK176-22527</strain>
    </source>
</reference>
<dbReference type="InterPro" id="IPR023860">
    <property type="entry name" value="FeFe-hyd_TM1266"/>
</dbReference>